<dbReference type="AlphaFoldDB" id="M0HM54"/>
<evidence type="ECO:0000313" key="2">
    <source>
        <dbReference type="Proteomes" id="UP000011612"/>
    </source>
</evidence>
<dbReference type="Gene3D" id="3.30.530.20">
    <property type="match status" value="1"/>
</dbReference>
<dbReference type="Pfam" id="PF10604">
    <property type="entry name" value="Polyketide_cyc2"/>
    <property type="match status" value="1"/>
</dbReference>
<keyword evidence="2" id="KW-1185">Reference proteome</keyword>
<evidence type="ECO:0000313" key="1">
    <source>
        <dbReference type="EMBL" id="ELZ85655.1"/>
    </source>
</evidence>
<comment type="caution">
    <text evidence="1">The sequence shown here is derived from an EMBL/GenBank/DDBJ whole genome shotgun (WGS) entry which is preliminary data.</text>
</comment>
<dbReference type="InterPro" id="IPR019587">
    <property type="entry name" value="Polyketide_cyclase/dehydratase"/>
</dbReference>
<sequence>MVSGKLSVVDEIAVSTVVYLPPEEVYEFLVDFPRYANYSKHLTDVRQFGDGTPGTRYHLQFAWWKLTYTAESRVTDVDPPNRIDWTVTKDIHATGHWRIEELDDVPDDAPSDAETASRVFFEVEYDTQTVSAGDIDLPRFVSLGWVVDKVRPVLQKEAERIVERIVADLEGRPRRVELTVHR</sequence>
<evidence type="ECO:0008006" key="3">
    <source>
        <dbReference type="Google" id="ProtNLM"/>
    </source>
</evidence>
<name>M0HM54_HALEO</name>
<reference evidence="1 2" key="1">
    <citation type="journal article" date="2014" name="PLoS Genet.">
        <title>Phylogenetically driven sequencing of extremely halophilic archaea reveals strategies for static and dynamic osmo-response.</title>
        <authorList>
            <person name="Becker E.A."/>
            <person name="Seitzer P.M."/>
            <person name="Tritt A."/>
            <person name="Larsen D."/>
            <person name="Krusor M."/>
            <person name="Yao A.I."/>
            <person name="Wu D."/>
            <person name="Madern D."/>
            <person name="Eisen J.A."/>
            <person name="Darling A.E."/>
            <person name="Facciotti M.T."/>
        </authorList>
    </citation>
    <scope>NUCLEOTIDE SEQUENCE [LARGE SCALE GENOMIC DNA]</scope>
    <source>
        <strain evidence="1 2">ATCC BAA-1513</strain>
    </source>
</reference>
<accession>M0HM54</accession>
<dbReference type="Proteomes" id="UP000011612">
    <property type="component" value="Unassembled WGS sequence"/>
</dbReference>
<dbReference type="InterPro" id="IPR023393">
    <property type="entry name" value="START-like_dom_sf"/>
</dbReference>
<dbReference type="PATRIC" id="fig|1230453.4.peg.1465"/>
<dbReference type="EMBL" id="AOLK01000015">
    <property type="protein sequence ID" value="ELZ85655.1"/>
    <property type="molecule type" value="Genomic_DNA"/>
</dbReference>
<dbReference type="SUPFAM" id="SSF55961">
    <property type="entry name" value="Bet v1-like"/>
    <property type="match status" value="1"/>
</dbReference>
<dbReference type="STRING" id="1230453.C453_07558"/>
<gene>
    <name evidence="1" type="ORF">C453_07558</name>
</gene>
<proteinExistence type="predicted"/>
<organism evidence="1 2">
    <name type="scientific">Haloferax elongans ATCC BAA-1513</name>
    <dbReference type="NCBI Taxonomy" id="1230453"/>
    <lineage>
        <taxon>Archaea</taxon>
        <taxon>Methanobacteriati</taxon>
        <taxon>Methanobacteriota</taxon>
        <taxon>Stenosarchaea group</taxon>
        <taxon>Halobacteria</taxon>
        <taxon>Halobacteriales</taxon>
        <taxon>Haloferacaceae</taxon>
        <taxon>Haloferax</taxon>
    </lineage>
</organism>
<dbReference type="CDD" id="cd07812">
    <property type="entry name" value="SRPBCC"/>
    <property type="match status" value="1"/>
</dbReference>
<protein>
    <recommendedName>
        <fullName evidence="3">Polyketide cyclase/dehydrase family protein</fullName>
    </recommendedName>
</protein>